<dbReference type="OrthoDB" id="1630758at2759"/>
<evidence type="ECO:0000313" key="2">
    <source>
        <dbReference type="Proteomes" id="UP000749646"/>
    </source>
</evidence>
<accession>A0A9P6J9Q4</accession>
<dbReference type="Proteomes" id="UP000749646">
    <property type="component" value="Unassembled WGS sequence"/>
</dbReference>
<gene>
    <name evidence="1" type="ORF">BGZ65_000851</name>
</gene>
<reference evidence="1" key="1">
    <citation type="journal article" date="2020" name="Fungal Divers.">
        <title>Resolving the Mortierellaceae phylogeny through synthesis of multi-gene phylogenetics and phylogenomics.</title>
        <authorList>
            <person name="Vandepol N."/>
            <person name="Liber J."/>
            <person name="Desiro A."/>
            <person name="Na H."/>
            <person name="Kennedy M."/>
            <person name="Barry K."/>
            <person name="Grigoriev I.V."/>
            <person name="Miller A.N."/>
            <person name="O'Donnell K."/>
            <person name="Stajich J.E."/>
            <person name="Bonito G."/>
        </authorList>
    </citation>
    <scope>NUCLEOTIDE SEQUENCE</scope>
    <source>
        <strain evidence="1">MES-2147</strain>
    </source>
</reference>
<dbReference type="EMBL" id="JAAAHW010005997">
    <property type="protein sequence ID" value="KAF9965193.1"/>
    <property type="molecule type" value="Genomic_DNA"/>
</dbReference>
<keyword evidence="2" id="KW-1185">Reference proteome</keyword>
<dbReference type="AlphaFoldDB" id="A0A9P6J9Q4"/>
<proteinExistence type="predicted"/>
<organism evidence="1 2">
    <name type="scientific">Modicella reniformis</name>
    <dbReference type="NCBI Taxonomy" id="1440133"/>
    <lineage>
        <taxon>Eukaryota</taxon>
        <taxon>Fungi</taxon>
        <taxon>Fungi incertae sedis</taxon>
        <taxon>Mucoromycota</taxon>
        <taxon>Mortierellomycotina</taxon>
        <taxon>Mortierellomycetes</taxon>
        <taxon>Mortierellales</taxon>
        <taxon>Mortierellaceae</taxon>
        <taxon>Modicella</taxon>
    </lineage>
</organism>
<name>A0A9P6J9Q4_9FUNG</name>
<protein>
    <submittedName>
        <fullName evidence="1">Uncharacterized protein</fullName>
    </submittedName>
</protein>
<sequence>MTNNSTTSSTSQVRPCPGLTWEREQLARATGIIGQLTEENTSLRQMIRQLTLQNSKLLKDKDRWQ</sequence>
<evidence type="ECO:0000313" key="1">
    <source>
        <dbReference type="EMBL" id="KAF9965193.1"/>
    </source>
</evidence>
<comment type="caution">
    <text evidence="1">The sequence shown here is derived from an EMBL/GenBank/DDBJ whole genome shotgun (WGS) entry which is preliminary data.</text>
</comment>
<feature type="non-terminal residue" evidence="1">
    <location>
        <position position="65"/>
    </location>
</feature>